<evidence type="ECO:0000256" key="9">
    <source>
        <dbReference type="SAM" id="MobiDB-lite"/>
    </source>
</evidence>
<keyword evidence="13" id="KW-1185">Reference proteome</keyword>
<dbReference type="Proteomes" id="UP000326033">
    <property type="component" value="Segment"/>
</dbReference>
<feature type="compositionally biased region" description="Low complexity" evidence="9">
    <location>
        <begin position="1247"/>
        <end position="1271"/>
    </location>
</feature>
<keyword evidence="7" id="KW-0238">DNA-binding</keyword>
<feature type="region of interest" description="Disordered" evidence="9">
    <location>
        <begin position="26"/>
        <end position="45"/>
    </location>
</feature>
<keyword evidence="8" id="KW-0804">Transcription</keyword>
<dbReference type="KEGG" id="vg:80531974"/>
<keyword evidence="5" id="KW-1048">Host nucleus</keyword>
<dbReference type="Pfam" id="PF03585">
    <property type="entry name" value="Herpes_ICP4_C"/>
    <property type="match status" value="1"/>
</dbReference>
<keyword evidence="3" id="KW-0244">Early protein</keyword>
<dbReference type="Pfam" id="PF03584">
    <property type="entry name" value="Herpes_ICP4_N"/>
    <property type="match status" value="1"/>
</dbReference>
<feature type="domain" description="Herpesvirus ICP4-like protein C-terminal" evidence="11">
    <location>
        <begin position="777"/>
        <end position="1193"/>
    </location>
</feature>
<protein>
    <submittedName>
        <fullName evidence="12">Transcriptional regulator ICP4</fullName>
    </submittedName>
</protein>
<name>A0A455JMH5_9ALPH</name>
<keyword evidence="4" id="KW-0597">Phosphoprotein</keyword>
<accession>A0A455JMH5</accession>
<comment type="subcellular location">
    <subcellularLocation>
        <location evidence="1">Host nucleus</location>
    </subcellularLocation>
</comment>
<dbReference type="InterPro" id="IPR005205">
    <property type="entry name" value="Herpes_ICP4_C"/>
</dbReference>
<evidence type="ECO:0000256" key="8">
    <source>
        <dbReference type="ARBA" id="ARBA00023163"/>
    </source>
</evidence>
<comment type="similarity">
    <text evidence="2">Belongs to the herpesviridae ICP4 family.</text>
</comment>
<feature type="compositionally biased region" description="Acidic residues" evidence="9">
    <location>
        <begin position="68"/>
        <end position="116"/>
    </location>
</feature>
<evidence type="ECO:0000256" key="5">
    <source>
        <dbReference type="ARBA" id="ARBA00022562"/>
    </source>
</evidence>
<evidence type="ECO:0000313" key="12">
    <source>
        <dbReference type="EMBL" id="AVT50792.1"/>
    </source>
</evidence>
<dbReference type="KEGG" id="vg:80531985"/>
<feature type="compositionally biased region" description="Low complexity" evidence="9">
    <location>
        <begin position="699"/>
        <end position="711"/>
    </location>
</feature>
<feature type="region of interest" description="Disordered" evidence="9">
    <location>
        <begin position="59"/>
        <end position="181"/>
    </location>
</feature>
<feature type="compositionally biased region" description="Basic and acidic residues" evidence="9">
    <location>
        <begin position="121"/>
        <end position="136"/>
    </location>
</feature>
<dbReference type="GO" id="GO:0042025">
    <property type="term" value="C:host cell nucleus"/>
    <property type="evidence" value="ECO:0007669"/>
    <property type="project" value="UniProtKB-SubCell"/>
</dbReference>
<feature type="compositionally biased region" description="Low complexity" evidence="9">
    <location>
        <begin position="263"/>
        <end position="272"/>
    </location>
</feature>
<feature type="domain" description="Herpesvirus ICP4-like protein N-terminal" evidence="10">
    <location>
        <begin position="313"/>
        <end position="484"/>
    </location>
</feature>
<feature type="compositionally biased region" description="Basic and acidic residues" evidence="9">
    <location>
        <begin position="160"/>
        <end position="172"/>
    </location>
</feature>
<evidence type="ECO:0000313" key="13">
    <source>
        <dbReference type="Proteomes" id="UP000326033"/>
    </source>
</evidence>
<organism evidence="12 13">
    <name type="scientific">Cervid alphaherpesvirus 2</name>
    <dbReference type="NCBI Taxonomy" id="365327"/>
    <lineage>
        <taxon>Viruses</taxon>
        <taxon>Duplodnaviria</taxon>
        <taxon>Heunggongvirae</taxon>
        <taxon>Peploviricota</taxon>
        <taxon>Herviviricetes</taxon>
        <taxon>Herpesvirales</taxon>
        <taxon>Orthoherpesviridae</taxon>
        <taxon>Alphaherpesvirinae</taxon>
        <taxon>Varicellovirus</taxon>
        <taxon>Varicellovirus cervidalpha2</taxon>
    </lineage>
</organism>
<evidence type="ECO:0000256" key="1">
    <source>
        <dbReference type="ARBA" id="ARBA00004147"/>
    </source>
</evidence>
<evidence type="ECO:0000256" key="6">
    <source>
        <dbReference type="ARBA" id="ARBA00023015"/>
    </source>
</evidence>
<dbReference type="GO" id="GO:0003677">
    <property type="term" value="F:DNA binding"/>
    <property type="evidence" value="ECO:0007669"/>
    <property type="project" value="UniProtKB-KW"/>
</dbReference>
<feature type="compositionally biased region" description="Acidic residues" evidence="9">
    <location>
        <begin position="678"/>
        <end position="691"/>
    </location>
</feature>
<keyword evidence="6" id="KW-0805">Transcription regulation</keyword>
<reference evidence="12 13" key="1">
    <citation type="submission" date="2018-03" db="EMBL/GenBank/DDBJ databases">
        <title>Cervid herpesvirus genomes.</title>
        <authorList>
            <person name="Das Neves C.G."/>
            <person name="Davison A.J."/>
        </authorList>
    </citation>
    <scope>NUCLEOTIDE SEQUENCE [LARGE SCALE GENOMIC DNA]</scope>
    <source>
        <strain evidence="12 13">Norway</strain>
    </source>
</reference>
<feature type="compositionally biased region" description="Low complexity" evidence="9">
    <location>
        <begin position="286"/>
        <end position="299"/>
    </location>
</feature>
<evidence type="ECO:0000256" key="2">
    <source>
        <dbReference type="ARBA" id="ARBA00007510"/>
    </source>
</evidence>
<evidence type="ECO:0000256" key="7">
    <source>
        <dbReference type="ARBA" id="ARBA00023125"/>
    </source>
</evidence>
<proteinExistence type="inferred from homology"/>
<evidence type="ECO:0000259" key="11">
    <source>
        <dbReference type="Pfam" id="PF03585"/>
    </source>
</evidence>
<evidence type="ECO:0000256" key="4">
    <source>
        <dbReference type="ARBA" id="ARBA00022553"/>
    </source>
</evidence>
<feature type="compositionally biased region" description="Low complexity" evidence="9">
    <location>
        <begin position="737"/>
        <end position="747"/>
    </location>
</feature>
<feature type="compositionally biased region" description="Low complexity" evidence="9">
    <location>
        <begin position="754"/>
        <end position="766"/>
    </location>
</feature>
<dbReference type="EMBL" id="MH036943">
    <property type="protein sequence ID" value="AVT50792.1"/>
    <property type="molecule type" value="Genomic_DNA"/>
</dbReference>
<dbReference type="GeneID" id="80531985"/>
<feature type="region of interest" description="Disordered" evidence="9">
    <location>
        <begin position="1205"/>
        <end position="1278"/>
    </location>
</feature>
<dbReference type="RefSeq" id="YP_010794969.1">
    <property type="nucleotide sequence ID" value="NC_075563.1"/>
</dbReference>
<evidence type="ECO:0000259" key="10">
    <source>
        <dbReference type="Pfam" id="PF03584"/>
    </source>
</evidence>
<dbReference type="GeneID" id="80531974"/>
<feature type="compositionally biased region" description="Low complexity" evidence="9">
    <location>
        <begin position="216"/>
        <end position="231"/>
    </location>
</feature>
<dbReference type="RefSeq" id="YP_010794958.1">
    <property type="nucleotide sequence ID" value="NC_075563.1"/>
</dbReference>
<feature type="region of interest" description="Disordered" evidence="9">
    <location>
        <begin position="216"/>
        <end position="325"/>
    </location>
</feature>
<sequence length="1278" mass="128791">MSSPPPPAPPAPLDLYALIESADLAPAAAPPAAEPPAAARERRRAARAELAALWRMVGGEAAERAAAEEEEDEDEDEDEEEEDEAAAEENGGPEEEDEDEEAAAAEDSGREEEEAAAGDGGRGEEAAAEDSGREDEAAAPAEEDGAAPPRGDSDSGEAAAARDEARRARAAAEAEADAAAEAAVVAAALAAVEADAVARAEAAALAAELAALVGAPETATPEPAAATPEPETATEPEETEPEETEGPATEPGSGAETEGPGSGAEDAAAAAAPSPPTAAPRRPRGRAAGARAGYAAAPRDGPPPLAGPLLTPSGEPWPGSAAPPPGRVRFGGAGDTREGLWDCAEVRAAAERYAAPGGAPAAVFVPEMGDSARQYAALVDLVYARRDAMAWLQSAKLTGADLQLARVLQRRVQGCRGHSSFITGGVTAPLPPIGDAMAAQNPLWALPHAAACVAMSRRYDCDQKLFLLQSLRRAYAPMAFPAAAAAGEAAAEGEGGGARAALAELRLVLAGRAPLAALPPSAAPRRRLRALADRCAGACREALEAARRAAAAAGPGAAAGLPVLSGAAAGLPPAACAPDALAAHPERLRRAAELLAAARDGAERARLLGAAPAALRAEAAAALEAAALAARTAAPLARYSTRGAARAAPAWALTRALFGPPAELPARLAAALAADGADGADGEPEEVEVEDMAAGAPRAGSGAEDSSSSDDSGGEGGEGAAAAAGPADPRRRKRKSLAAAAAAAPAAKSRRAEAAAAAPLPARALGPMPPGGPAPGGGYRRVPPGDYHTPVPGAAARAAYCPPALVARLTEHPLFPEPWRPALACDPEALAELAARSRAGPGGALAAGAPLRRRAAWMAQVADPEDVRVVVLYDPLPGEALAAAPAADERRRPAWPPARGGLSHALAALGNRLLLGPDSHAWAGRWTGPPDVSALGAQGVLLLSTRDLAFRGALEYLCLRLAAARRRLIVLDAVDPENWPRDGPAVGQAHVYLRAAVLPAAQCAARWPARPDLARAVLASRRVFGPGAFARAEAAHARLYPDAAPLRLCRGANVRYTVATRLGPRTAVPLAPREYRQRVLPRLDGSKDMAAQGAALGLAEPDFVEGEAAGHRAANRWGLGAPLRPVYLACGRRALELAPEELPPAAAAFCAAALLEPRAEAPPLVLEAAPGAAAAAPPRAPGVAWAADEGPRETLLLRRGELERVPPPAAGASPARAPAASGPGAGSGFPAPAAAEGRPPRRRRRPAAASSPSSPSSPSSSSASSSPSGSSSEDDDAR</sequence>
<evidence type="ECO:0000256" key="3">
    <source>
        <dbReference type="ARBA" id="ARBA00022518"/>
    </source>
</evidence>
<gene>
    <name evidence="12" type="primary">RS1</name>
</gene>
<dbReference type="InterPro" id="IPR005206">
    <property type="entry name" value="Herpes_ICP4_N"/>
</dbReference>
<dbReference type="GO" id="GO:0045893">
    <property type="term" value="P:positive regulation of DNA-templated transcription"/>
    <property type="evidence" value="ECO:0007669"/>
    <property type="project" value="InterPro"/>
</dbReference>
<feature type="region of interest" description="Disordered" evidence="9">
    <location>
        <begin position="675"/>
        <end position="777"/>
    </location>
</feature>
<feature type="compositionally biased region" description="Acidic residues" evidence="9">
    <location>
        <begin position="232"/>
        <end position="245"/>
    </location>
</feature>
<feature type="compositionally biased region" description="Low complexity" evidence="9">
    <location>
        <begin position="1210"/>
        <end position="1237"/>
    </location>
</feature>
<dbReference type="EMBL" id="MH036943">
    <property type="protein sequence ID" value="AVT50782.1"/>
    <property type="molecule type" value="Genomic_DNA"/>
</dbReference>